<proteinExistence type="predicted"/>
<dbReference type="PANTHER" id="PTHR45180:SF1">
    <property type="entry name" value="OS01G0307686 PROTEIN"/>
    <property type="match status" value="1"/>
</dbReference>
<evidence type="ECO:0000313" key="1">
    <source>
        <dbReference type="EMBL" id="KAK1317303.1"/>
    </source>
</evidence>
<organism evidence="1 2">
    <name type="scientific">Acorus calamus</name>
    <name type="common">Sweet flag</name>
    <dbReference type="NCBI Taxonomy" id="4465"/>
    <lineage>
        <taxon>Eukaryota</taxon>
        <taxon>Viridiplantae</taxon>
        <taxon>Streptophyta</taxon>
        <taxon>Embryophyta</taxon>
        <taxon>Tracheophyta</taxon>
        <taxon>Spermatophyta</taxon>
        <taxon>Magnoliopsida</taxon>
        <taxon>Liliopsida</taxon>
        <taxon>Acoraceae</taxon>
        <taxon>Acorus</taxon>
    </lineage>
</organism>
<gene>
    <name evidence="1" type="ORF">QJS10_CPA05g00779</name>
</gene>
<name>A0AAV9EYP4_ACOCL</name>
<protein>
    <submittedName>
        <fullName evidence="1">Uncharacterized protein</fullName>
    </submittedName>
</protein>
<dbReference type="AlphaFoldDB" id="A0AAV9EYP4"/>
<dbReference type="PANTHER" id="PTHR45180">
    <property type="entry name" value="OS01G0307686 PROTEIN"/>
    <property type="match status" value="1"/>
</dbReference>
<reference evidence="1" key="1">
    <citation type="journal article" date="2023" name="Nat. Commun.">
        <title>Diploid and tetraploid genomes of Acorus and the evolution of monocots.</title>
        <authorList>
            <person name="Ma L."/>
            <person name="Liu K.W."/>
            <person name="Li Z."/>
            <person name="Hsiao Y.Y."/>
            <person name="Qi Y."/>
            <person name="Fu T."/>
            <person name="Tang G.D."/>
            <person name="Zhang D."/>
            <person name="Sun W.H."/>
            <person name="Liu D.K."/>
            <person name="Li Y."/>
            <person name="Chen G.Z."/>
            <person name="Liu X.D."/>
            <person name="Liao X.Y."/>
            <person name="Jiang Y.T."/>
            <person name="Yu X."/>
            <person name="Hao Y."/>
            <person name="Huang J."/>
            <person name="Zhao X.W."/>
            <person name="Ke S."/>
            <person name="Chen Y.Y."/>
            <person name="Wu W.L."/>
            <person name="Hsu J.L."/>
            <person name="Lin Y.F."/>
            <person name="Huang M.D."/>
            <person name="Li C.Y."/>
            <person name="Huang L."/>
            <person name="Wang Z.W."/>
            <person name="Zhao X."/>
            <person name="Zhong W.Y."/>
            <person name="Peng D.H."/>
            <person name="Ahmad S."/>
            <person name="Lan S."/>
            <person name="Zhang J.S."/>
            <person name="Tsai W.C."/>
            <person name="Van de Peer Y."/>
            <person name="Liu Z.J."/>
        </authorList>
    </citation>
    <scope>NUCLEOTIDE SEQUENCE</scope>
    <source>
        <strain evidence="1">CP</strain>
    </source>
</reference>
<accession>A0AAV9EYP4</accession>
<reference evidence="1" key="2">
    <citation type="submission" date="2023-06" db="EMBL/GenBank/DDBJ databases">
        <authorList>
            <person name="Ma L."/>
            <person name="Liu K.-W."/>
            <person name="Li Z."/>
            <person name="Hsiao Y.-Y."/>
            <person name="Qi Y."/>
            <person name="Fu T."/>
            <person name="Tang G."/>
            <person name="Zhang D."/>
            <person name="Sun W.-H."/>
            <person name="Liu D.-K."/>
            <person name="Li Y."/>
            <person name="Chen G.-Z."/>
            <person name="Liu X.-D."/>
            <person name="Liao X.-Y."/>
            <person name="Jiang Y.-T."/>
            <person name="Yu X."/>
            <person name="Hao Y."/>
            <person name="Huang J."/>
            <person name="Zhao X.-W."/>
            <person name="Ke S."/>
            <person name="Chen Y.-Y."/>
            <person name="Wu W.-L."/>
            <person name="Hsu J.-L."/>
            <person name="Lin Y.-F."/>
            <person name="Huang M.-D."/>
            <person name="Li C.-Y."/>
            <person name="Huang L."/>
            <person name="Wang Z.-W."/>
            <person name="Zhao X."/>
            <person name="Zhong W.-Y."/>
            <person name="Peng D.-H."/>
            <person name="Ahmad S."/>
            <person name="Lan S."/>
            <person name="Zhang J.-S."/>
            <person name="Tsai W.-C."/>
            <person name="Van De Peer Y."/>
            <person name="Liu Z.-J."/>
        </authorList>
    </citation>
    <scope>NUCLEOTIDE SEQUENCE</scope>
    <source>
        <strain evidence="1">CP</strain>
        <tissue evidence="1">Leaves</tissue>
    </source>
</reference>
<dbReference type="EMBL" id="JAUJYO010000005">
    <property type="protein sequence ID" value="KAK1317303.1"/>
    <property type="molecule type" value="Genomic_DNA"/>
</dbReference>
<keyword evidence="2" id="KW-1185">Reference proteome</keyword>
<sequence length="252" mass="28219">MAIDDSMKSKFLNLMTLELCSVKRPMLRHNLLHLPPRQFDRPRPGRPQASREGNQQVADLFNEFATNRTPDQGAYVGIITGIHGHLDSAYKAHLEPTNASEQQLAHAHKLPEIHYKPSTGLTSPRPPPHRRRLRRVVLHPPARGPARGLCFNRYYATLDPYYDAAGRLVEEEFRTIAFPFRPVEGEDHTGPFEFVSEVEMGLDGLLDKLRSGSAFLTAKDRGVELLGEDVVTEFEAAWGGGEGTKVDWEGGD</sequence>
<evidence type="ECO:0000313" key="2">
    <source>
        <dbReference type="Proteomes" id="UP001180020"/>
    </source>
</evidence>
<dbReference type="Proteomes" id="UP001180020">
    <property type="component" value="Unassembled WGS sequence"/>
</dbReference>
<comment type="caution">
    <text evidence="1">The sequence shown here is derived from an EMBL/GenBank/DDBJ whole genome shotgun (WGS) entry which is preliminary data.</text>
</comment>